<dbReference type="Pfam" id="PF07905">
    <property type="entry name" value="PucR"/>
    <property type="match status" value="1"/>
</dbReference>
<comment type="caution">
    <text evidence="3">The sequence shown here is derived from an EMBL/GenBank/DDBJ whole genome shotgun (WGS) entry which is preliminary data.</text>
</comment>
<dbReference type="InterPro" id="IPR012914">
    <property type="entry name" value="PucR_dom"/>
</dbReference>
<dbReference type="PANTHER" id="PTHR33744">
    <property type="entry name" value="CARBOHYDRATE DIACID REGULATOR"/>
    <property type="match status" value="1"/>
</dbReference>
<dbReference type="Gene3D" id="1.10.10.2840">
    <property type="entry name" value="PucR C-terminal helix-turn-helix domain"/>
    <property type="match status" value="1"/>
</dbReference>
<evidence type="ECO:0000313" key="4">
    <source>
        <dbReference type="Proteomes" id="UP000004846"/>
    </source>
</evidence>
<dbReference type="GeneID" id="60892502"/>
<reference evidence="3 4" key="1">
    <citation type="submission" date="2010-07" db="EMBL/GenBank/DDBJ databases">
        <authorList>
            <person name="Sid Ahmed O."/>
        </authorList>
    </citation>
    <scope>NUCLEOTIDE SEQUENCE [LARGE SCALE GENOMIC DNA]</scope>
    <source>
        <strain evidence="3 4">TX4248</strain>
    </source>
</reference>
<dbReference type="PANTHER" id="PTHR33744:SF16">
    <property type="entry name" value="CARBOHYDRATE DIACID REGULATOR"/>
    <property type="match status" value="1"/>
</dbReference>
<accession>A0A125W4R5</accession>
<dbReference type="EMBL" id="AEBR01000068">
    <property type="protein sequence ID" value="EFM82277.1"/>
    <property type="molecule type" value="Genomic_DNA"/>
</dbReference>
<dbReference type="AlphaFoldDB" id="A0A125W4R5"/>
<gene>
    <name evidence="3" type="ORF">HMPREF9498_02127</name>
</gene>
<evidence type="ECO:0000259" key="1">
    <source>
        <dbReference type="Pfam" id="PF07905"/>
    </source>
</evidence>
<proteinExistence type="predicted"/>
<organism evidence="3 4">
    <name type="scientific">Enterococcus faecalis TX4248</name>
    <dbReference type="NCBI Taxonomy" id="749495"/>
    <lineage>
        <taxon>Bacteria</taxon>
        <taxon>Bacillati</taxon>
        <taxon>Bacillota</taxon>
        <taxon>Bacilli</taxon>
        <taxon>Lactobacillales</taxon>
        <taxon>Enterococcaceae</taxon>
        <taxon>Enterococcus</taxon>
    </lineage>
</organism>
<name>A0A125W4R5_ENTFL</name>
<dbReference type="Proteomes" id="UP000004846">
    <property type="component" value="Unassembled WGS sequence"/>
</dbReference>
<dbReference type="InterPro" id="IPR042070">
    <property type="entry name" value="PucR_C-HTH_sf"/>
</dbReference>
<evidence type="ECO:0000313" key="3">
    <source>
        <dbReference type="EMBL" id="EFM82277.1"/>
    </source>
</evidence>
<protein>
    <submittedName>
        <fullName evidence="3">Purine catabolism regulatory protein-like family</fullName>
    </submittedName>
</protein>
<dbReference type="RefSeq" id="WP_002354724.1">
    <property type="nucleotide sequence ID" value="NZ_GL454465.1"/>
</dbReference>
<dbReference type="Pfam" id="PF13556">
    <property type="entry name" value="HTH_30"/>
    <property type="match status" value="1"/>
</dbReference>
<dbReference type="HOGENOM" id="CLU_039921_0_0_9"/>
<evidence type="ECO:0000259" key="2">
    <source>
        <dbReference type="Pfam" id="PF13556"/>
    </source>
</evidence>
<feature type="domain" description="Purine catabolism PurC-like" evidence="1">
    <location>
        <begin position="7"/>
        <end position="139"/>
    </location>
</feature>
<sequence length="520" mass="59790">MSVRVNDLLKLPSLREATVLSGKNQLDTSVASLSFLEVSDMSLFSEKLHKTNEYHAGEILIGSFCAIRHDVVKQCETIRHLHELGEVGLILYYVGIIVPKVAEEVIQLADSLGFILIQMPKNDPTLRYNEVIYEVMKLLVNKNKMASFATDLLEKVSLLPEQNRSVEMTLKILSDFLKVNIALTTYTNEIISTINWPRSTKLPLTKLLYQSQEKVALGETTYFITSQKLPQKDGQTLKLYFIREEEQLTSFEMNQAVEVVQMALNLWGKNYDEVSEYALVQAIINDESDKMYQLAKKLMIDISSVETMWLLPIWQQGQEIHAIQQDLKDFLRYYYQTTIVQQTENYLIVLLGNYLHKQPEATISKEYLQATDYQDYLGEIILCPKVRNTTEVRVSYQTANQVAPFLKRVYPQRKVLSIAEIRTVQQMMTCLQAGEEAIQQRLAVIQPLLKESEQLMTLGTFLLDASSDFKECGERLFVHKNTVKYRISKINEALGYDMTNAAEAYEVYLAMILYRLVTNE</sequence>
<feature type="domain" description="PucR C-terminal helix-turn-helix" evidence="2">
    <location>
        <begin position="455"/>
        <end position="512"/>
    </location>
</feature>
<dbReference type="InterPro" id="IPR025736">
    <property type="entry name" value="PucR_C-HTH_dom"/>
</dbReference>
<dbReference type="InterPro" id="IPR051448">
    <property type="entry name" value="CdaR-like_regulators"/>
</dbReference>